<name>A0ABN3KSM2_9ACTN</name>
<protein>
    <submittedName>
        <fullName evidence="2">Uncharacterized protein</fullName>
    </submittedName>
</protein>
<evidence type="ECO:0000313" key="2">
    <source>
        <dbReference type="EMBL" id="GAA2471002.1"/>
    </source>
</evidence>
<evidence type="ECO:0000313" key="3">
    <source>
        <dbReference type="Proteomes" id="UP001501358"/>
    </source>
</evidence>
<dbReference type="Proteomes" id="UP001501358">
    <property type="component" value="Unassembled WGS sequence"/>
</dbReference>
<gene>
    <name evidence="2" type="ORF">GCM10010406_03230</name>
</gene>
<comment type="caution">
    <text evidence="2">The sequence shown here is derived from an EMBL/GenBank/DDBJ whole genome shotgun (WGS) entry which is preliminary data.</text>
</comment>
<accession>A0ABN3KSM2</accession>
<keyword evidence="3" id="KW-1185">Reference proteome</keyword>
<proteinExistence type="predicted"/>
<evidence type="ECO:0000256" key="1">
    <source>
        <dbReference type="SAM" id="MobiDB-lite"/>
    </source>
</evidence>
<reference evidence="2 3" key="1">
    <citation type="journal article" date="2019" name="Int. J. Syst. Evol. Microbiol.">
        <title>The Global Catalogue of Microorganisms (GCM) 10K type strain sequencing project: providing services to taxonomists for standard genome sequencing and annotation.</title>
        <authorList>
            <consortium name="The Broad Institute Genomics Platform"/>
            <consortium name="The Broad Institute Genome Sequencing Center for Infectious Disease"/>
            <person name="Wu L."/>
            <person name="Ma J."/>
        </authorList>
    </citation>
    <scope>NUCLEOTIDE SEQUENCE [LARGE SCALE GENOMIC DNA]</scope>
    <source>
        <strain evidence="2 3">JCM 6307</strain>
    </source>
</reference>
<organism evidence="2 3">
    <name type="scientific">Streptomyces thermolineatus</name>
    <dbReference type="NCBI Taxonomy" id="44033"/>
    <lineage>
        <taxon>Bacteria</taxon>
        <taxon>Bacillati</taxon>
        <taxon>Actinomycetota</taxon>
        <taxon>Actinomycetes</taxon>
        <taxon>Kitasatosporales</taxon>
        <taxon>Streptomycetaceae</taxon>
        <taxon>Streptomyces</taxon>
    </lineage>
</organism>
<sequence length="478" mass="51883">MANRREAEEREKAYGGLGNEALVIAFRTGSARTSVLGRPRPLPGPRHVRPRQPAPLIQEEPRKEPTMDNEIQLISDGDGLAVIGDPTAVERFLVSEGLQSKDLGLKRLRSALGNAAGVAQAGSEIAADSGRWVKLTEESAQLVKKFGLMESKTPGVSHAMVGQPGSVKSWLQIAKGPGSLPPPRALLSGAAGIMAQLAMQQAMDEITDYLATIDEKVDDVLRAQKDAVLADMVGVDFVIEEAMTVREHVGGVSEVTWSKVQATSVTIARTQVYALRQLDALAEKMERKAKIGDLAKVSKEAESRAQEWLAVLARCFQLYDATAVLELDRVLDATPDQLDRHRLGLRAARQNRLDLISRSTERLMARMYAAADTANTKVLLHPTASREVVHSSNHVETAVIDFHGRLGIERSRQSLEARRWVDAAAEVKDKVLETGAESVGAARRLGNETLGRARSAAGKLSNGIAERALRRRGDDEEG</sequence>
<feature type="region of interest" description="Disordered" evidence="1">
    <location>
        <begin position="34"/>
        <end position="65"/>
    </location>
</feature>
<dbReference type="EMBL" id="BAAATA010000001">
    <property type="protein sequence ID" value="GAA2471002.1"/>
    <property type="molecule type" value="Genomic_DNA"/>
</dbReference>